<evidence type="ECO:0000313" key="4">
    <source>
        <dbReference type="EMBL" id="OQW52498.1"/>
    </source>
</evidence>
<dbReference type="InterPro" id="IPR006145">
    <property type="entry name" value="PsdUridine_synth_RsuA/RluA"/>
</dbReference>
<dbReference type="PANTHER" id="PTHR21600:SF44">
    <property type="entry name" value="RIBOSOMAL LARGE SUBUNIT PSEUDOURIDINE SYNTHASE D"/>
    <property type="match status" value="1"/>
</dbReference>
<dbReference type="CDD" id="cd02869">
    <property type="entry name" value="PseudoU_synth_RluA_like"/>
    <property type="match status" value="1"/>
</dbReference>
<feature type="domain" description="Pseudouridine synthase RsuA/RluA-like" evidence="3">
    <location>
        <begin position="18"/>
        <end position="166"/>
    </location>
</feature>
<dbReference type="GO" id="GO:0000455">
    <property type="term" value="P:enzyme-directed rRNA pseudouridine synthesis"/>
    <property type="evidence" value="ECO:0007669"/>
    <property type="project" value="TreeGrafter"/>
</dbReference>
<dbReference type="EMBL" id="LWDL01000012">
    <property type="protein sequence ID" value="OQW52498.1"/>
    <property type="molecule type" value="Genomic_DNA"/>
</dbReference>
<proteinExistence type="inferred from homology"/>
<dbReference type="PROSITE" id="PS01129">
    <property type="entry name" value="PSI_RLU"/>
    <property type="match status" value="1"/>
</dbReference>
<dbReference type="PANTHER" id="PTHR21600">
    <property type="entry name" value="MITOCHONDRIAL RNA PSEUDOURIDINE SYNTHASE"/>
    <property type="match status" value="1"/>
</dbReference>
<protein>
    <submittedName>
        <fullName evidence="4">RNA pseudouridine synthase</fullName>
    </submittedName>
</protein>
<dbReference type="InterPro" id="IPR006224">
    <property type="entry name" value="PsdUridine_synth_RluA-like_CS"/>
</dbReference>
<dbReference type="SUPFAM" id="SSF55120">
    <property type="entry name" value="Pseudouridine synthase"/>
    <property type="match status" value="1"/>
</dbReference>
<dbReference type="Gene3D" id="3.30.2350.10">
    <property type="entry name" value="Pseudouridine synthase"/>
    <property type="match status" value="1"/>
</dbReference>
<organism evidence="4 5">
    <name type="scientific">Candidatus Raskinella chloraquaticus</name>
    <dbReference type="NCBI Taxonomy" id="1951219"/>
    <lineage>
        <taxon>Bacteria</taxon>
        <taxon>Pseudomonadati</taxon>
        <taxon>Pseudomonadota</taxon>
        <taxon>Alphaproteobacteria</taxon>
        <taxon>Hyphomicrobiales</taxon>
        <taxon>Phreatobacteraceae</taxon>
        <taxon>Candidatus Raskinella</taxon>
    </lineage>
</organism>
<keyword evidence="2" id="KW-0413">Isomerase</keyword>
<dbReference type="GO" id="GO:0140098">
    <property type="term" value="F:catalytic activity, acting on RNA"/>
    <property type="evidence" value="ECO:0007669"/>
    <property type="project" value="UniProtKB-ARBA"/>
</dbReference>
<dbReference type="InterPro" id="IPR020103">
    <property type="entry name" value="PsdUridine_synth_cat_dom_sf"/>
</dbReference>
<dbReference type="STRING" id="1827387.A4S15_06540"/>
<dbReference type="RefSeq" id="WP_376801650.1">
    <property type="nucleotide sequence ID" value="NZ_DBNB01000020.1"/>
</dbReference>
<dbReference type="AlphaFoldDB" id="A0A1W9HYJ9"/>
<accession>A0A1W9HYJ9</accession>
<comment type="similarity">
    <text evidence="1">Belongs to the pseudouridine synthase RluA family.</text>
</comment>
<dbReference type="GO" id="GO:0003723">
    <property type="term" value="F:RNA binding"/>
    <property type="evidence" value="ECO:0007669"/>
    <property type="project" value="InterPro"/>
</dbReference>
<name>A0A1W9HYJ9_9HYPH</name>
<sequence length="230" mass="24603">MSPEDLAARLLYRDALMLIIDKPAGLPVHAGPKGGAHLEQFLDGLRFGLPAAPALAHRLDKDTSGCLVLGRHRQATARLGALFAGGEVRKTYWAVVVGGPPQDSGVIDVPLSRRSHDRRSWWMKVDAAGQPSQTAWTVLGRGGGVSFVELQPQTGRTHQLRVHLAHLGCPIVGDGVYGGDRARGVDRHMHLHARQVVIPYHAKKPVISAVAAVPAHMKALIALASGREIG</sequence>
<evidence type="ECO:0000256" key="1">
    <source>
        <dbReference type="ARBA" id="ARBA00010876"/>
    </source>
</evidence>
<dbReference type="Pfam" id="PF00849">
    <property type="entry name" value="PseudoU_synth_2"/>
    <property type="match status" value="1"/>
</dbReference>
<evidence type="ECO:0000313" key="5">
    <source>
        <dbReference type="Proteomes" id="UP000192872"/>
    </source>
</evidence>
<evidence type="ECO:0000256" key="2">
    <source>
        <dbReference type="ARBA" id="ARBA00023235"/>
    </source>
</evidence>
<dbReference type="InterPro" id="IPR050188">
    <property type="entry name" value="RluA_PseudoU_synthase"/>
</dbReference>
<reference evidence="4 5" key="1">
    <citation type="journal article" date="2017" name="Water Res.">
        <title>Comammox in drinking water systems.</title>
        <authorList>
            <person name="Wang Y."/>
            <person name="Ma L."/>
            <person name="Mao Y."/>
            <person name="Jiang X."/>
            <person name="Xia Y."/>
            <person name="Yu K."/>
            <person name="Li B."/>
            <person name="Zhang T."/>
        </authorList>
    </citation>
    <scope>NUCLEOTIDE SEQUENCE [LARGE SCALE GENOMIC DNA]</scope>
    <source>
        <strain evidence="4">SG_bin8</strain>
    </source>
</reference>
<gene>
    <name evidence="4" type="ORF">A4S15_06540</name>
</gene>
<dbReference type="GO" id="GO:0009982">
    <property type="term" value="F:pseudouridine synthase activity"/>
    <property type="evidence" value="ECO:0007669"/>
    <property type="project" value="InterPro"/>
</dbReference>
<dbReference type="Proteomes" id="UP000192872">
    <property type="component" value="Unassembled WGS sequence"/>
</dbReference>
<evidence type="ECO:0000259" key="3">
    <source>
        <dbReference type="Pfam" id="PF00849"/>
    </source>
</evidence>
<comment type="caution">
    <text evidence="4">The sequence shown here is derived from an EMBL/GenBank/DDBJ whole genome shotgun (WGS) entry which is preliminary data.</text>
</comment>